<proteinExistence type="predicted"/>
<accession>A0A6S6SYL1</accession>
<organism evidence="2">
    <name type="scientific">uncultured Sulfurovum sp</name>
    <dbReference type="NCBI Taxonomy" id="269237"/>
    <lineage>
        <taxon>Bacteria</taxon>
        <taxon>Pseudomonadati</taxon>
        <taxon>Campylobacterota</taxon>
        <taxon>Epsilonproteobacteria</taxon>
        <taxon>Campylobacterales</taxon>
        <taxon>Sulfurovaceae</taxon>
        <taxon>Sulfurovum</taxon>
        <taxon>environmental samples</taxon>
    </lineage>
</organism>
<evidence type="ECO:0000313" key="2">
    <source>
        <dbReference type="EMBL" id="CAA6812161.1"/>
    </source>
</evidence>
<name>A0A6S6SYL1_9BACT</name>
<dbReference type="EMBL" id="CACVAZ010000073">
    <property type="protein sequence ID" value="CAA6812161.1"/>
    <property type="molecule type" value="Genomic_DNA"/>
</dbReference>
<dbReference type="InterPro" id="IPR011576">
    <property type="entry name" value="Pyridox_Oxase_N"/>
</dbReference>
<sequence length="153" mass="17177">MQKLSELLSNSQSVALNTKDENGHPFSSYTSFYYDGEIIYVSLPSIVTHVGNLEYNPQALALFVEDASSNKRVLERCKTTLECEVRRIFSEDSKFNEIMPKFEEGAFGILLGTQELILYALTPSAGEVTFGLGDTYEVGGDKMNELVWEKKDK</sequence>
<dbReference type="Gene3D" id="2.30.110.10">
    <property type="entry name" value="Electron Transport, Fmn-binding Protein, Chain A"/>
    <property type="match status" value="1"/>
</dbReference>
<dbReference type="InterPro" id="IPR012349">
    <property type="entry name" value="Split_barrel_FMN-bd"/>
</dbReference>
<dbReference type="PIRSF" id="PIRSF004633">
    <property type="entry name" value="UCP_PLP_oxd"/>
    <property type="match status" value="1"/>
</dbReference>
<dbReference type="AlphaFoldDB" id="A0A6S6SYL1"/>
<dbReference type="Pfam" id="PF01243">
    <property type="entry name" value="PNPOx_N"/>
    <property type="match status" value="1"/>
</dbReference>
<evidence type="ECO:0000259" key="1">
    <source>
        <dbReference type="Pfam" id="PF01243"/>
    </source>
</evidence>
<gene>
    <name evidence="2" type="ORF">HELGO_WM15443</name>
</gene>
<dbReference type="SUPFAM" id="SSF50475">
    <property type="entry name" value="FMN-binding split barrel"/>
    <property type="match status" value="1"/>
</dbReference>
<feature type="domain" description="Pyridoxamine 5'-phosphate oxidase N-terminal" evidence="1">
    <location>
        <begin position="2"/>
        <end position="103"/>
    </location>
</feature>
<dbReference type="InterPro" id="IPR014419">
    <property type="entry name" value="HutZ"/>
</dbReference>
<protein>
    <recommendedName>
        <fullName evidence="1">Pyridoxamine 5'-phosphate oxidase N-terminal domain-containing protein</fullName>
    </recommendedName>
</protein>
<reference evidence="2" key="1">
    <citation type="submission" date="2020-01" db="EMBL/GenBank/DDBJ databases">
        <authorList>
            <person name="Meier V. D."/>
            <person name="Meier V D."/>
        </authorList>
    </citation>
    <scope>NUCLEOTIDE SEQUENCE</scope>
    <source>
        <strain evidence="2">HLG_WM_MAG_02</strain>
    </source>
</reference>